<feature type="region of interest" description="Disordered" evidence="5">
    <location>
        <begin position="453"/>
        <end position="490"/>
    </location>
</feature>
<reference evidence="6 7" key="1">
    <citation type="submission" date="2011-05" db="EMBL/GenBank/DDBJ databases">
        <title>Whole genome sequence of Microlunatus phosphovorus NM-1.</title>
        <authorList>
            <person name="Hosoyama A."/>
            <person name="Sasaki K."/>
            <person name="Harada T."/>
            <person name="Igarashi R."/>
            <person name="Kawakoshi A."/>
            <person name="Sasagawa M."/>
            <person name="Fukada J."/>
            <person name="Nakamura S."/>
            <person name="Katano Y."/>
            <person name="Hanada S."/>
            <person name="Kamagata Y."/>
            <person name="Nakamura N."/>
            <person name="Yamazaki S."/>
            <person name="Fujita N."/>
        </authorList>
    </citation>
    <scope>NUCLEOTIDE SEQUENCE [LARGE SCALE GENOMIC DNA]</scope>
    <source>
        <strain evidence="7">ATCC 700054 / DSM 10555 / JCM 9379 / NBRC 101784 / NCIMB 13414 / VKM Ac-1990 / NM-1</strain>
    </source>
</reference>
<dbReference type="InterPro" id="IPR059100">
    <property type="entry name" value="TSP3_bac"/>
</dbReference>
<feature type="region of interest" description="Disordered" evidence="5">
    <location>
        <begin position="1"/>
        <end position="122"/>
    </location>
</feature>
<dbReference type="EMBL" id="AP012204">
    <property type="protein sequence ID" value="BAK33395.1"/>
    <property type="molecule type" value="Genomic_DNA"/>
</dbReference>
<dbReference type="AlphaFoldDB" id="F5XJ69"/>
<dbReference type="RefSeq" id="WP_013861284.1">
    <property type="nucleotide sequence ID" value="NC_015635.1"/>
</dbReference>
<dbReference type="PANTHER" id="PTHR37467">
    <property type="entry name" value="EXPORTED CALCIUM-BINDING GLYCOPROTEIN-RELATED"/>
    <property type="match status" value="1"/>
</dbReference>
<feature type="region of interest" description="Disordered" evidence="5">
    <location>
        <begin position="638"/>
        <end position="658"/>
    </location>
</feature>
<dbReference type="InterPro" id="IPR053180">
    <property type="entry name" value="Ca-binding_acidic-repeat"/>
</dbReference>
<evidence type="ECO:0000256" key="1">
    <source>
        <dbReference type="ARBA" id="ARBA00004613"/>
    </source>
</evidence>
<dbReference type="PANTHER" id="PTHR37467:SF1">
    <property type="entry name" value="EXPORTED CALCIUM-BINDING GLYCOPROTEIN"/>
    <property type="match status" value="1"/>
</dbReference>
<dbReference type="HOGENOM" id="CLU_342828_0_0_11"/>
<dbReference type="eggNOG" id="COG3170">
    <property type="taxonomic scope" value="Bacteria"/>
</dbReference>
<dbReference type="STRING" id="1032480.MLP_03810"/>
<feature type="compositionally biased region" description="Low complexity" evidence="5">
    <location>
        <begin position="642"/>
        <end position="657"/>
    </location>
</feature>
<name>F5XJ69_MICPN</name>
<dbReference type="OrthoDB" id="140937at2"/>
<dbReference type="InterPro" id="IPR011044">
    <property type="entry name" value="Quino_amine_DH_bsu"/>
</dbReference>
<evidence type="ECO:0000256" key="3">
    <source>
        <dbReference type="ARBA" id="ARBA00022729"/>
    </source>
</evidence>
<dbReference type="InterPro" id="IPR028974">
    <property type="entry name" value="TSP_type-3_rpt"/>
</dbReference>
<gene>
    <name evidence="6" type="ordered locus">MLP_03810</name>
</gene>
<feature type="compositionally biased region" description="Low complexity" evidence="5">
    <location>
        <begin position="453"/>
        <end position="473"/>
    </location>
</feature>
<feature type="region of interest" description="Disordered" evidence="5">
    <location>
        <begin position="134"/>
        <end position="179"/>
    </location>
</feature>
<dbReference type="KEGG" id="mph:MLP_03810"/>
<feature type="region of interest" description="Disordered" evidence="5">
    <location>
        <begin position="788"/>
        <end position="826"/>
    </location>
</feature>
<dbReference type="SUPFAM" id="SSF50969">
    <property type="entry name" value="YVTN repeat-like/Quinoprotein amine dehydrogenase"/>
    <property type="match status" value="1"/>
</dbReference>
<feature type="compositionally biased region" description="Polar residues" evidence="5">
    <location>
        <begin position="817"/>
        <end position="826"/>
    </location>
</feature>
<comment type="subcellular location">
    <subcellularLocation>
        <location evidence="1">Secreted</location>
    </subcellularLocation>
</comment>
<evidence type="ECO:0000256" key="5">
    <source>
        <dbReference type="SAM" id="MobiDB-lite"/>
    </source>
</evidence>
<sequence>MTEPATASSGGPVGSYEIDQGAGIGKAPSPWTPAGAPIGNQPRPGDSDGDGLSDVFERLIGSDLTKADTDGDGLADGFEAYVSGTDPLSVDTDQDGTTDGFEIGQQSDPLRLGDDGPEVPRWTIGAGYQRHLTQVQAQSQAPPAQAAPPPVDPGPAVPAPQPPPTTQVPDLKGGRVTATGGAPRLVASLDAAGHGNWQGAVKSGNQWFLVEAGPNDKYQIFHRLDSNGNEIDQMKVFGAAHATSFAMVGNTVYATYDGEVVTFPYQGGASTSAEDRQPTGWRGQISIDPTQRFAVIRKGNRYRAYDLATHEQIGQEVVTPKGPRQGFSIVGDSLYVLSGKTNRRGWVDSFSFTTGQQTGTQDITSTGTGHKEPEGMFGDLMGVKEARGNARRLNIYQLDTGIAPASAYMPGVPSPASAANGLTPPVGGVPGAGLPAAGSAAGSTPVVPTAVAPAATDPAGTDPVSSASVAADPPAVPTQSAGGSDLDKVKFGGETVDRRTASMLTEAQRVANLKDPSIGKFKLSQGCFCHGVAASAGTHDGPGAFDMMTSGYSSEQKDIIGMALREVGFASWRRLPSQGPWGEHWHGIAIGTKGLPSIAAGQVKSYYAGRDGLKGNREDDQPRPETIRTWEEYQQARGPLDQPATTPVVPSQPTPQAGGDQFDIDGGQLLGNGAQALNPNVDTDHDGLSDAFERLAGTDATKADTDGDGLSDSYEVFTSKTDPLLADSDLDGLTDSAELSLGSDPLGPGMAAGAPGIAVNPLYGSGGIGSGGIGADTVGANSLGANLGADPLGQGLGAGSLPTGEVGGVPDPLAPSGQEQYESLDP</sequence>
<evidence type="ECO:0000256" key="4">
    <source>
        <dbReference type="ARBA" id="ARBA00022837"/>
    </source>
</evidence>
<evidence type="ECO:0000313" key="7">
    <source>
        <dbReference type="Proteomes" id="UP000007947"/>
    </source>
</evidence>
<keyword evidence="2" id="KW-0964">Secreted</keyword>
<organism evidence="6 7">
    <name type="scientific">Microlunatus phosphovorus (strain ATCC 700054 / DSM 10555 / JCM 9379 / NBRC 101784 / NCIMB 13414 / VKM Ac-1990 / NM-1)</name>
    <dbReference type="NCBI Taxonomy" id="1032480"/>
    <lineage>
        <taxon>Bacteria</taxon>
        <taxon>Bacillati</taxon>
        <taxon>Actinomycetota</taxon>
        <taxon>Actinomycetes</taxon>
        <taxon>Propionibacteriales</taxon>
        <taxon>Propionibacteriaceae</taxon>
        <taxon>Microlunatus</taxon>
    </lineage>
</organism>
<evidence type="ECO:0000256" key="2">
    <source>
        <dbReference type="ARBA" id="ARBA00022525"/>
    </source>
</evidence>
<protein>
    <submittedName>
        <fullName evidence="6">Uncharacterized protein</fullName>
    </submittedName>
</protein>
<proteinExistence type="predicted"/>
<keyword evidence="4" id="KW-0106">Calcium</keyword>
<keyword evidence="3" id="KW-0732">Signal</keyword>
<evidence type="ECO:0000313" key="6">
    <source>
        <dbReference type="EMBL" id="BAK33395.1"/>
    </source>
</evidence>
<keyword evidence="7" id="KW-1185">Reference proteome</keyword>
<dbReference type="Pfam" id="PF18884">
    <property type="entry name" value="TSP3_bac"/>
    <property type="match status" value="6"/>
</dbReference>
<accession>F5XJ69</accession>
<dbReference type="GO" id="GO:0005509">
    <property type="term" value="F:calcium ion binding"/>
    <property type="evidence" value="ECO:0007669"/>
    <property type="project" value="InterPro"/>
</dbReference>
<feature type="compositionally biased region" description="Pro residues" evidence="5">
    <location>
        <begin position="145"/>
        <end position="166"/>
    </location>
</feature>
<dbReference type="Proteomes" id="UP000007947">
    <property type="component" value="Chromosome"/>
</dbReference>
<dbReference type="SUPFAM" id="SSF103647">
    <property type="entry name" value="TSP type-3 repeat"/>
    <property type="match status" value="2"/>
</dbReference>
<feature type="compositionally biased region" description="Low complexity" evidence="5">
    <location>
        <begin position="134"/>
        <end position="144"/>
    </location>
</feature>